<gene>
    <name evidence="2" type="ORF">SAMN02982917_3758</name>
</gene>
<dbReference type="InterPro" id="IPR022742">
    <property type="entry name" value="Hydrolase_4"/>
</dbReference>
<dbReference type="InterPro" id="IPR029058">
    <property type="entry name" value="AB_hydrolase_fold"/>
</dbReference>
<protein>
    <submittedName>
        <fullName evidence="2">Lysophospholipase</fullName>
    </submittedName>
</protein>
<dbReference type="STRING" id="286727.SAMN02982917_3758"/>
<dbReference type="RefSeq" id="WP_085088177.1">
    <property type="nucleotide sequence ID" value="NZ_FXAK01000007.1"/>
</dbReference>
<reference evidence="2 3" key="1">
    <citation type="submission" date="2017-04" db="EMBL/GenBank/DDBJ databases">
        <authorList>
            <person name="Afonso C.L."/>
            <person name="Miller P.J."/>
            <person name="Scott M.A."/>
            <person name="Spackman E."/>
            <person name="Goraichik I."/>
            <person name="Dimitrov K.M."/>
            <person name="Suarez D.L."/>
            <person name="Swayne D.E."/>
        </authorList>
    </citation>
    <scope>NUCLEOTIDE SEQUENCE [LARGE SCALE GENOMIC DNA]</scope>
    <source>
        <strain evidence="2 3">A2P</strain>
    </source>
</reference>
<dbReference type="Proteomes" id="UP000192936">
    <property type="component" value="Unassembled WGS sequence"/>
</dbReference>
<dbReference type="PANTHER" id="PTHR11614">
    <property type="entry name" value="PHOSPHOLIPASE-RELATED"/>
    <property type="match status" value="1"/>
</dbReference>
<proteinExistence type="predicted"/>
<name>A0A1X7GG20_9PROT</name>
<feature type="domain" description="Serine aminopeptidase S33" evidence="1">
    <location>
        <begin position="52"/>
        <end position="317"/>
    </location>
</feature>
<dbReference type="AlphaFoldDB" id="A0A1X7GG20"/>
<dbReference type="EMBL" id="FXAK01000007">
    <property type="protein sequence ID" value="SMF69262.1"/>
    <property type="molecule type" value="Genomic_DNA"/>
</dbReference>
<evidence type="ECO:0000259" key="1">
    <source>
        <dbReference type="Pfam" id="PF12146"/>
    </source>
</evidence>
<evidence type="ECO:0000313" key="2">
    <source>
        <dbReference type="EMBL" id="SMF69262.1"/>
    </source>
</evidence>
<evidence type="ECO:0000313" key="3">
    <source>
        <dbReference type="Proteomes" id="UP000192936"/>
    </source>
</evidence>
<dbReference type="SUPFAM" id="SSF53474">
    <property type="entry name" value="alpha/beta-Hydrolases"/>
    <property type="match status" value="1"/>
</dbReference>
<sequence length="349" mass="37634">MADDAAWTASEFAAKPADETVASPVSGSVEMRFVAMPDGARLRVAVWPVPEQVRGTALVLTGRAEFIEKYAETAEALAARGFRVVALDWRNQGLSDRPLPNRQVHHLTDFATLVDDLDEVHRQVVAPVAAQTGGPVILLAHSMGGLVATLALARHADDDPDRYAAVLLSAPMYAIHSGPLPRWLVRALASLGLACGLGARYALGQGDYDPAEGRFSPDNKITADPKRYAAFHGPYAERPELRVGGVSFAWVAAALDAEDALRHNLPLERVRTPVLLLSAPEDRVVRAEAHRAVVARLGNAHLIEYPGARHEVLMECDAIRDRVWVDIEAFLDKTLQHNTLAPAGGSVVG</sequence>
<dbReference type="Gene3D" id="3.40.50.1820">
    <property type="entry name" value="alpha/beta hydrolase"/>
    <property type="match status" value="1"/>
</dbReference>
<dbReference type="Pfam" id="PF12146">
    <property type="entry name" value="Hydrolase_4"/>
    <property type="match status" value="1"/>
</dbReference>
<dbReference type="InterPro" id="IPR051044">
    <property type="entry name" value="MAG_DAG_Lipase"/>
</dbReference>
<accession>A0A1X7GG20</accession>
<organism evidence="2 3">
    <name type="scientific">Azospirillum oryzae</name>
    <dbReference type="NCBI Taxonomy" id="286727"/>
    <lineage>
        <taxon>Bacteria</taxon>
        <taxon>Pseudomonadati</taxon>
        <taxon>Pseudomonadota</taxon>
        <taxon>Alphaproteobacteria</taxon>
        <taxon>Rhodospirillales</taxon>
        <taxon>Azospirillaceae</taxon>
        <taxon>Azospirillum</taxon>
    </lineage>
</organism>